<dbReference type="InterPro" id="IPR058430">
    <property type="entry name" value="DUF8117"/>
</dbReference>
<dbReference type="Proteomes" id="UP000278627">
    <property type="component" value="Unassembled WGS sequence"/>
</dbReference>
<reference evidence="2 3" key="2">
    <citation type="submission" date="2018-11" db="EMBL/GenBank/DDBJ databases">
        <authorList>
            <consortium name="Pathogen Informatics"/>
        </authorList>
    </citation>
    <scope>NUCLEOTIDE SEQUENCE [LARGE SCALE GENOMIC DNA]</scope>
</reference>
<accession>A0A158PRH1</accession>
<reference evidence="4" key="1">
    <citation type="submission" date="2016-04" db="UniProtKB">
        <authorList>
            <consortium name="WormBaseParasite"/>
        </authorList>
    </citation>
    <scope>IDENTIFICATION</scope>
</reference>
<proteinExistence type="predicted"/>
<dbReference type="Pfam" id="PF26431">
    <property type="entry name" value="DUF8117"/>
    <property type="match status" value="1"/>
</dbReference>
<gene>
    <name evidence="2" type="ORF">BPAG_LOCUS10240</name>
</gene>
<evidence type="ECO:0000313" key="4">
    <source>
        <dbReference type="WBParaSite" id="BPAG_0001027801-mRNA-1"/>
    </source>
</evidence>
<protein>
    <submittedName>
        <fullName evidence="4">MYND-type domain-containing protein</fullName>
    </submittedName>
</protein>
<name>A0A158PRH1_BRUPA</name>
<organism evidence="4">
    <name type="scientific">Brugia pahangi</name>
    <name type="common">Filarial nematode worm</name>
    <dbReference type="NCBI Taxonomy" id="6280"/>
    <lineage>
        <taxon>Eukaryota</taxon>
        <taxon>Metazoa</taxon>
        <taxon>Ecdysozoa</taxon>
        <taxon>Nematoda</taxon>
        <taxon>Chromadorea</taxon>
        <taxon>Rhabditida</taxon>
        <taxon>Spirurina</taxon>
        <taxon>Spiruromorpha</taxon>
        <taxon>Filarioidea</taxon>
        <taxon>Onchocercidae</taxon>
        <taxon>Brugia</taxon>
    </lineage>
</organism>
<sequence length="284" mass="34021">MLLPISMEDLELFPKNKQLIIPKLPIAQFSPDEFEQMRNQLAKIWWSRLIIAVRGYVANYIEDNDEKLFLADDAFIIIHRYLVESNVTDAIQQFLIDLEFIVNYPNVITILSDLNNGFSKYNPFIDPKSNNHFIRIYGEPDRGTYRVANAQIIAHIIFMHIFLILQQRWKFSIKKRKSIRFQEDPEWQPDDRVVLFQHFFKGNRTWVMTDFDRHIINVWRPKGSIVIFGDRFIKDKQRFGYSLCFYCGMLEQQIGQFRCHRQRRYCSQKCFYAALAEDNNTERI</sequence>
<evidence type="ECO:0000313" key="3">
    <source>
        <dbReference type="Proteomes" id="UP000278627"/>
    </source>
</evidence>
<dbReference type="EMBL" id="UZAD01013180">
    <property type="protein sequence ID" value="VDN91426.1"/>
    <property type="molecule type" value="Genomic_DNA"/>
</dbReference>
<keyword evidence="3" id="KW-1185">Reference proteome</keyword>
<dbReference type="WBParaSite" id="BPAG_0001027801-mRNA-1">
    <property type="protein sequence ID" value="BPAG_0001027801-mRNA-1"/>
    <property type="gene ID" value="BPAG_0001027801"/>
</dbReference>
<dbReference type="AlphaFoldDB" id="A0A158PRH1"/>
<evidence type="ECO:0000313" key="2">
    <source>
        <dbReference type="EMBL" id="VDN91426.1"/>
    </source>
</evidence>
<feature type="domain" description="DUF8117" evidence="1">
    <location>
        <begin position="43"/>
        <end position="170"/>
    </location>
</feature>
<evidence type="ECO:0000259" key="1">
    <source>
        <dbReference type="Pfam" id="PF26431"/>
    </source>
</evidence>